<dbReference type="AlphaFoldDB" id="A0A9Q0QVZ9"/>
<sequence>MSVVRTGSKRQRRPNVRLGEIGDVSAAFCHKAEVNSGENRWKHESKETALNPSCVFSGEMSSGFMVSDPCVSPESLADTLHNRENRNPNSSRWSSEFIVSGEANACKPALNFGIVARKGQLMKRKGRSMIGSSSVTNRAQNAEVISEINNVNGEGHRGNDFFSLPSNTFYDVYTGDGFKDFLGCETSDAKKDTYQNEYFEPISTMQVCCELEEFWTKEAFVEGDTLHSEESPGVNPHSGSEYDKMGFGGSVITSVRTWLEQLGFAKYVGLFEMHEVDEEALPLLTFEDLKEMGIDTVGPRRKMYTAIQHLREGGGVSA</sequence>
<dbReference type="Proteomes" id="UP001141806">
    <property type="component" value="Unassembled WGS sequence"/>
</dbReference>
<keyword evidence="1" id="KW-0677">Repeat</keyword>
<name>A0A9Q0QVZ9_9MAGN</name>
<dbReference type="PANTHER" id="PTHR10627">
    <property type="entry name" value="SCP160"/>
    <property type="match status" value="1"/>
</dbReference>
<gene>
    <name evidence="3" type="ORF">NE237_007182</name>
</gene>
<feature type="domain" description="SAM" evidence="2">
    <location>
        <begin position="254"/>
        <end position="313"/>
    </location>
</feature>
<accession>A0A9Q0QVZ9</accession>
<dbReference type="Gene3D" id="1.10.150.50">
    <property type="entry name" value="Transcription Factor, Ets-1"/>
    <property type="match status" value="1"/>
</dbReference>
<proteinExistence type="predicted"/>
<evidence type="ECO:0000313" key="4">
    <source>
        <dbReference type="Proteomes" id="UP001141806"/>
    </source>
</evidence>
<reference evidence="3" key="1">
    <citation type="journal article" date="2023" name="Plant J.">
        <title>The genome of the king protea, Protea cynaroides.</title>
        <authorList>
            <person name="Chang J."/>
            <person name="Duong T.A."/>
            <person name="Schoeman C."/>
            <person name="Ma X."/>
            <person name="Roodt D."/>
            <person name="Barker N."/>
            <person name="Li Z."/>
            <person name="Van de Peer Y."/>
            <person name="Mizrachi E."/>
        </authorList>
    </citation>
    <scope>NUCLEOTIDE SEQUENCE</scope>
    <source>
        <tissue evidence="3">Young leaves</tissue>
    </source>
</reference>
<dbReference type="InterPro" id="IPR013761">
    <property type="entry name" value="SAM/pointed_sf"/>
</dbReference>
<dbReference type="InterPro" id="IPR001660">
    <property type="entry name" value="SAM"/>
</dbReference>
<organism evidence="3 4">
    <name type="scientific">Protea cynaroides</name>
    <dbReference type="NCBI Taxonomy" id="273540"/>
    <lineage>
        <taxon>Eukaryota</taxon>
        <taxon>Viridiplantae</taxon>
        <taxon>Streptophyta</taxon>
        <taxon>Embryophyta</taxon>
        <taxon>Tracheophyta</taxon>
        <taxon>Spermatophyta</taxon>
        <taxon>Magnoliopsida</taxon>
        <taxon>Proteales</taxon>
        <taxon>Proteaceae</taxon>
        <taxon>Protea</taxon>
    </lineage>
</organism>
<dbReference type="Pfam" id="PF00536">
    <property type="entry name" value="SAM_1"/>
    <property type="match status" value="1"/>
</dbReference>
<evidence type="ECO:0000256" key="1">
    <source>
        <dbReference type="ARBA" id="ARBA00022737"/>
    </source>
</evidence>
<evidence type="ECO:0000313" key="3">
    <source>
        <dbReference type="EMBL" id="KAJ4974008.1"/>
    </source>
</evidence>
<comment type="caution">
    <text evidence="3">The sequence shown here is derived from an EMBL/GenBank/DDBJ whole genome shotgun (WGS) entry which is preliminary data.</text>
</comment>
<dbReference type="PROSITE" id="PS50105">
    <property type="entry name" value="SAM_DOMAIN"/>
    <property type="match status" value="1"/>
</dbReference>
<dbReference type="OrthoDB" id="539213at2759"/>
<evidence type="ECO:0000259" key="2">
    <source>
        <dbReference type="PROSITE" id="PS50105"/>
    </source>
</evidence>
<dbReference type="PANTHER" id="PTHR10627:SF65">
    <property type="entry name" value="SAM DOMAIN-CONTAINING PROTEIN"/>
    <property type="match status" value="1"/>
</dbReference>
<protein>
    <recommendedName>
        <fullName evidence="2">SAM domain-containing protein</fullName>
    </recommendedName>
</protein>
<dbReference type="CDD" id="cd09487">
    <property type="entry name" value="SAM_superfamily"/>
    <property type="match status" value="1"/>
</dbReference>
<dbReference type="SMART" id="SM00454">
    <property type="entry name" value="SAM"/>
    <property type="match status" value="1"/>
</dbReference>
<dbReference type="EMBL" id="JAMYWD010000004">
    <property type="protein sequence ID" value="KAJ4974008.1"/>
    <property type="molecule type" value="Genomic_DNA"/>
</dbReference>
<keyword evidence="4" id="KW-1185">Reference proteome</keyword>
<dbReference type="SUPFAM" id="SSF47769">
    <property type="entry name" value="SAM/Pointed domain"/>
    <property type="match status" value="1"/>
</dbReference>